<evidence type="ECO:0000313" key="1">
    <source>
        <dbReference type="EMBL" id="GBP61031.1"/>
    </source>
</evidence>
<sequence>MQRILSRDKYEQYPQARWIRGWFRFTNGPDRGRRCWYDGSLDDFKTQLDPAVAGYTFIGIFSKSPPMRRRRRVLARVQLMRPIRWINDGHTKRHELILCRVAGRFSSCHNRHLFFAGGL</sequence>
<dbReference type="Proteomes" id="UP000299102">
    <property type="component" value="Unassembled WGS sequence"/>
</dbReference>
<dbReference type="AlphaFoldDB" id="A0A4C1XAZ4"/>
<dbReference type="EMBL" id="BGZK01000802">
    <property type="protein sequence ID" value="GBP61031.1"/>
    <property type="molecule type" value="Genomic_DNA"/>
</dbReference>
<protein>
    <submittedName>
        <fullName evidence="1">Uncharacterized protein</fullName>
    </submittedName>
</protein>
<organism evidence="1 2">
    <name type="scientific">Eumeta variegata</name>
    <name type="common">Bagworm moth</name>
    <name type="synonym">Eumeta japonica</name>
    <dbReference type="NCBI Taxonomy" id="151549"/>
    <lineage>
        <taxon>Eukaryota</taxon>
        <taxon>Metazoa</taxon>
        <taxon>Ecdysozoa</taxon>
        <taxon>Arthropoda</taxon>
        <taxon>Hexapoda</taxon>
        <taxon>Insecta</taxon>
        <taxon>Pterygota</taxon>
        <taxon>Neoptera</taxon>
        <taxon>Endopterygota</taxon>
        <taxon>Lepidoptera</taxon>
        <taxon>Glossata</taxon>
        <taxon>Ditrysia</taxon>
        <taxon>Tineoidea</taxon>
        <taxon>Psychidae</taxon>
        <taxon>Oiketicinae</taxon>
        <taxon>Eumeta</taxon>
    </lineage>
</organism>
<name>A0A4C1XAZ4_EUMVA</name>
<gene>
    <name evidence="1" type="ORF">EVAR_51163_1</name>
</gene>
<proteinExistence type="predicted"/>
<comment type="caution">
    <text evidence="1">The sequence shown here is derived from an EMBL/GenBank/DDBJ whole genome shotgun (WGS) entry which is preliminary data.</text>
</comment>
<accession>A0A4C1XAZ4</accession>
<evidence type="ECO:0000313" key="2">
    <source>
        <dbReference type="Proteomes" id="UP000299102"/>
    </source>
</evidence>
<keyword evidence="2" id="KW-1185">Reference proteome</keyword>
<reference evidence="1 2" key="1">
    <citation type="journal article" date="2019" name="Commun. Biol.">
        <title>The bagworm genome reveals a unique fibroin gene that provides high tensile strength.</title>
        <authorList>
            <person name="Kono N."/>
            <person name="Nakamura H."/>
            <person name="Ohtoshi R."/>
            <person name="Tomita M."/>
            <person name="Numata K."/>
            <person name="Arakawa K."/>
        </authorList>
    </citation>
    <scope>NUCLEOTIDE SEQUENCE [LARGE SCALE GENOMIC DNA]</scope>
</reference>